<evidence type="ECO:0000313" key="4">
    <source>
        <dbReference type="Proteomes" id="UP000014500"/>
    </source>
</evidence>
<keyword evidence="4" id="KW-1185">Reference proteome</keyword>
<evidence type="ECO:0000259" key="2">
    <source>
        <dbReference type="Pfam" id="PF05649"/>
    </source>
</evidence>
<dbReference type="eggNOG" id="KOG3624">
    <property type="taxonomic scope" value="Eukaryota"/>
</dbReference>
<evidence type="ECO:0000256" key="1">
    <source>
        <dbReference type="ARBA" id="ARBA00007357"/>
    </source>
</evidence>
<dbReference type="InterPro" id="IPR024079">
    <property type="entry name" value="MetalloPept_cat_dom_sf"/>
</dbReference>
<evidence type="ECO:0000313" key="3">
    <source>
        <dbReference type="EnsemblMetazoa" id="SMAR013548-PA"/>
    </source>
</evidence>
<dbReference type="HOGENOM" id="CLU_128017_0_0_1"/>
<dbReference type="Pfam" id="PF05649">
    <property type="entry name" value="Peptidase_M13_N"/>
    <property type="match status" value="1"/>
</dbReference>
<name>T1JI67_STRMM</name>
<reference evidence="4" key="1">
    <citation type="submission" date="2011-05" db="EMBL/GenBank/DDBJ databases">
        <authorList>
            <person name="Richards S.R."/>
            <person name="Qu J."/>
            <person name="Jiang H."/>
            <person name="Jhangiani S.N."/>
            <person name="Agravi P."/>
            <person name="Goodspeed R."/>
            <person name="Gross S."/>
            <person name="Mandapat C."/>
            <person name="Jackson L."/>
            <person name="Mathew T."/>
            <person name="Pu L."/>
            <person name="Thornton R."/>
            <person name="Saada N."/>
            <person name="Wilczek-Boney K.B."/>
            <person name="Lee S."/>
            <person name="Kovar C."/>
            <person name="Wu Y."/>
            <person name="Scherer S.E."/>
            <person name="Worley K.C."/>
            <person name="Muzny D.M."/>
            <person name="Gibbs R."/>
        </authorList>
    </citation>
    <scope>NUCLEOTIDE SEQUENCE</scope>
    <source>
        <strain evidence="4">Brora</strain>
    </source>
</reference>
<dbReference type="GO" id="GO:0005886">
    <property type="term" value="C:plasma membrane"/>
    <property type="evidence" value="ECO:0007669"/>
    <property type="project" value="TreeGrafter"/>
</dbReference>
<dbReference type="PANTHER" id="PTHR11733:SF224">
    <property type="entry name" value="NEPRILYSIN-2"/>
    <property type="match status" value="1"/>
</dbReference>
<reference evidence="3" key="2">
    <citation type="submission" date="2015-02" db="UniProtKB">
        <authorList>
            <consortium name="EnsemblMetazoa"/>
        </authorList>
    </citation>
    <scope>IDENTIFICATION</scope>
</reference>
<dbReference type="Proteomes" id="UP000014500">
    <property type="component" value="Unassembled WGS sequence"/>
</dbReference>
<dbReference type="InterPro" id="IPR000718">
    <property type="entry name" value="Peptidase_M13"/>
</dbReference>
<dbReference type="PROSITE" id="PS51885">
    <property type="entry name" value="NEPRILYSIN"/>
    <property type="match status" value="1"/>
</dbReference>
<protein>
    <recommendedName>
        <fullName evidence="2">Peptidase M13 N-terminal domain-containing protein</fullName>
    </recommendedName>
</protein>
<dbReference type="EMBL" id="JH431896">
    <property type="status" value="NOT_ANNOTATED_CDS"/>
    <property type="molecule type" value="Genomic_DNA"/>
</dbReference>
<organism evidence="3 4">
    <name type="scientific">Strigamia maritima</name>
    <name type="common">European centipede</name>
    <name type="synonym">Geophilus maritimus</name>
    <dbReference type="NCBI Taxonomy" id="126957"/>
    <lineage>
        <taxon>Eukaryota</taxon>
        <taxon>Metazoa</taxon>
        <taxon>Ecdysozoa</taxon>
        <taxon>Arthropoda</taxon>
        <taxon>Myriapoda</taxon>
        <taxon>Chilopoda</taxon>
        <taxon>Pleurostigmophora</taxon>
        <taxon>Geophilomorpha</taxon>
        <taxon>Linotaeniidae</taxon>
        <taxon>Strigamia</taxon>
    </lineage>
</organism>
<dbReference type="Gene3D" id="1.10.1380.10">
    <property type="entry name" value="Neutral endopeptidase , domain2"/>
    <property type="match status" value="1"/>
</dbReference>
<dbReference type="Gene3D" id="3.40.390.10">
    <property type="entry name" value="Collagenase (Catalytic Domain)"/>
    <property type="match status" value="1"/>
</dbReference>
<dbReference type="EnsemblMetazoa" id="SMAR013548-RA">
    <property type="protein sequence ID" value="SMAR013548-PA"/>
    <property type="gene ID" value="SMAR013548"/>
</dbReference>
<dbReference type="SUPFAM" id="SSF55486">
    <property type="entry name" value="Metalloproteases ('zincins'), catalytic domain"/>
    <property type="match status" value="1"/>
</dbReference>
<dbReference type="PANTHER" id="PTHR11733">
    <property type="entry name" value="ZINC METALLOPROTEASE FAMILY M13 NEPRILYSIN-RELATED"/>
    <property type="match status" value="1"/>
</dbReference>
<dbReference type="OMA" id="GRWIHEN"/>
<feature type="domain" description="Peptidase M13 N-terminal" evidence="2">
    <location>
        <begin position="7"/>
        <end position="145"/>
    </location>
</feature>
<dbReference type="AlphaFoldDB" id="T1JI67"/>
<dbReference type="InterPro" id="IPR042089">
    <property type="entry name" value="Peptidase_M13_dom_2"/>
</dbReference>
<comment type="similarity">
    <text evidence="1">Belongs to the peptidase M13 family.</text>
</comment>
<dbReference type="STRING" id="126957.T1JI67"/>
<proteinExistence type="inferred from homology"/>
<dbReference type="GO" id="GO:0004222">
    <property type="term" value="F:metalloendopeptidase activity"/>
    <property type="evidence" value="ECO:0007669"/>
    <property type="project" value="InterPro"/>
</dbReference>
<sequence>MNPNNNPCEDFYDFVCGGYLEKTHIPDEKTSMSQFARLHEELTYQIKALVESENTEDKSEISKLAKDFYASCMNITRISELGLSPLDKIIKQVGGWPVLLGDKWNASDLDWKKLMYEFDKVDFSTDFFIGVGIIRDFKNNSRHTLA</sequence>
<accession>T1JI67</accession>
<dbReference type="InterPro" id="IPR008753">
    <property type="entry name" value="Peptidase_M13_N"/>
</dbReference>
<dbReference type="GO" id="GO:0016485">
    <property type="term" value="P:protein processing"/>
    <property type="evidence" value="ECO:0007669"/>
    <property type="project" value="TreeGrafter"/>
</dbReference>
<dbReference type="PhylomeDB" id="T1JI67"/>